<dbReference type="EMBL" id="DS990239">
    <property type="protein sequence ID" value="EEQ54910.1"/>
    <property type="molecule type" value="Genomic_DNA"/>
</dbReference>
<dbReference type="AlphaFoldDB" id="C5EA66"/>
<name>C5EA66_BIFLI</name>
<dbReference type="HOGENOM" id="CLU_2328180_0_0_11"/>
<reference evidence="1" key="1">
    <citation type="submission" date="2008-08" db="EMBL/GenBank/DDBJ databases">
        <title>Annotation of Bifidobacterium longum subsp. infantis CCUG 52486.</title>
        <authorList>
            <consortium name="The Broad Institute Genome Sequencing Platform"/>
            <person name="Gougoulias C."/>
            <person name="Tuohy K.M."/>
            <person name="Gibson G.R."/>
            <person name="Ward D."/>
            <person name="Mehta T."/>
            <person name="Young S."/>
            <person name="Jaffe D."/>
            <person name="Gnerre S."/>
            <person name="Berlin A."/>
            <person name="Heiman D."/>
            <person name="Hepburn T."/>
            <person name="Shea T."/>
            <person name="Sykes S."/>
            <person name="Alvarado L."/>
            <person name="Kodira C."/>
            <person name="Borodovsky M."/>
            <person name="Lander E."/>
            <person name="Galagan J."/>
            <person name="Nusbaum C."/>
            <person name="Birren B."/>
        </authorList>
    </citation>
    <scope>NUCLEOTIDE SEQUENCE [LARGE SCALE GENOMIC DNA]</scope>
    <source>
        <strain evidence="1">CCUG 52486</strain>
    </source>
</reference>
<sequence>MPSVIVQWISNAALGLRIPPTLPFPFSLISFSSLGPAHTQADCRLPGNPSETDTATRFRLIVSSRPNLLLHGALSGFGRVRFCKMPAYGEDGDKGHVR</sequence>
<proteinExistence type="predicted"/>
<protein>
    <submittedName>
        <fullName evidence="1">Uncharacterized protein</fullName>
    </submittedName>
</protein>
<organism evidence="1">
    <name type="scientific">Bifidobacterium longum subsp. infantis CCUG 52486</name>
    <dbReference type="NCBI Taxonomy" id="537937"/>
    <lineage>
        <taxon>Bacteria</taxon>
        <taxon>Bacillati</taxon>
        <taxon>Actinomycetota</taxon>
        <taxon>Actinomycetes</taxon>
        <taxon>Bifidobacteriales</taxon>
        <taxon>Bifidobacteriaceae</taxon>
        <taxon>Bifidobacterium</taxon>
    </lineage>
</organism>
<evidence type="ECO:0000313" key="1">
    <source>
        <dbReference type="EMBL" id="EEQ54910.1"/>
    </source>
</evidence>
<dbReference type="Proteomes" id="UP000005084">
    <property type="component" value="Unassembled WGS sequence"/>
</dbReference>
<accession>C5EA66</accession>
<gene>
    <name evidence="1" type="ORF">BLIG_00861</name>
</gene>